<protein>
    <submittedName>
        <fullName evidence="2">Uncharacterized protein TCIL3000_10_2950</fullName>
    </submittedName>
</protein>
<accession>G0UVW8</accession>
<gene>
    <name evidence="2" type="ORF">TCIL3000_10_2950</name>
</gene>
<organism evidence="2">
    <name type="scientific">Trypanosoma congolense (strain IL3000)</name>
    <dbReference type="NCBI Taxonomy" id="1068625"/>
    <lineage>
        <taxon>Eukaryota</taxon>
        <taxon>Discoba</taxon>
        <taxon>Euglenozoa</taxon>
        <taxon>Kinetoplastea</taxon>
        <taxon>Metakinetoplastina</taxon>
        <taxon>Trypanosomatida</taxon>
        <taxon>Trypanosomatidae</taxon>
        <taxon>Trypanosoma</taxon>
        <taxon>Nannomonas</taxon>
    </lineage>
</organism>
<dbReference type="VEuPathDB" id="TriTrypDB:TcIL3000_10_2950"/>
<evidence type="ECO:0000313" key="2">
    <source>
        <dbReference type="EMBL" id="CCC93534.1"/>
    </source>
</evidence>
<proteinExistence type="predicted"/>
<dbReference type="AlphaFoldDB" id="G0UVW8"/>
<evidence type="ECO:0000256" key="1">
    <source>
        <dbReference type="SAM" id="MobiDB-lite"/>
    </source>
</evidence>
<dbReference type="EMBL" id="HE575323">
    <property type="protein sequence ID" value="CCC93534.1"/>
    <property type="molecule type" value="Genomic_DNA"/>
</dbReference>
<feature type="compositionally biased region" description="Basic and acidic residues" evidence="1">
    <location>
        <begin position="181"/>
        <end position="193"/>
    </location>
</feature>
<reference evidence="2" key="1">
    <citation type="journal article" date="2012" name="Proc. Natl. Acad. Sci. U.S.A.">
        <title>Antigenic diversity is generated by distinct evolutionary mechanisms in African trypanosome species.</title>
        <authorList>
            <person name="Jackson A.P."/>
            <person name="Berry A."/>
            <person name="Aslett M."/>
            <person name="Allison H.C."/>
            <person name="Burton P."/>
            <person name="Vavrova-Anderson J."/>
            <person name="Brown R."/>
            <person name="Browne H."/>
            <person name="Corton N."/>
            <person name="Hauser H."/>
            <person name="Gamble J."/>
            <person name="Gilderthorp R."/>
            <person name="Marcello L."/>
            <person name="McQuillan J."/>
            <person name="Otto T.D."/>
            <person name="Quail M.A."/>
            <person name="Sanders M.J."/>
            <person name="van Tonder A."/>
            <person name="Ginger M.L."/>
            <person name="Field M.C."/>
            <person name="Barry J.D."/>
            <person name="Hertz-Fowler C."/>
            <person name="Berriman M."/>
        </authorList>
    </citation>
    <scope>NUCLEOTIDE SEQUENCE</scope>
    <source>
        <strain evidence="2">IL3000</strain>
    </source>
</reference>
<feature type="region of interest" description="Disordered" evidence="1">
    <location>
        <begin position="121"/>
        <end position="202"/>
    </location>
</feature>
<name>G0UVW8_TRYCI</name>
<sequence>MKLLKFINCDGPGVSQATLEVSRKRQRVSVVGASAGDVEYSGRSAAGYGGDRSREIRAWHLRDGGIPLGGCYWLLDDDDRPMYPIGEVLLAVPDNETLSVMPKGVNEEDIKSADFLTKAGRDMRRRKQEFGDTYKNSVKRPLSMTDVDGNSNKQDGKSLEGCKAVARHLESGEELAQTLPSEKRGDKANDKAKSSKKSRKER</sequence>